<dbReference type="Gene3D" id="3.40.80.10">
    <property type="entry name" value="Peptidoglycan recognition protein-like"/>
    <property type="match status" value="1"/>
</dbReference>
<dbReference type="SMART" id="SM00701">
    <property type="entry name" value="PGRP"/>
    <property type="match status" value="1"/>
</dbReference>
<dbReference type="InterPro" id="IPR006619">
    <property type="entry name" value="PGRP_domain_met/bac"/>
</dbReference>
<evidence type="ECO:0000313" key="4">
    <source>
        <dbReference type="Proteomes" id="UP001501747"/>
    </source>
</evidence>
<name>A0ABP7U7B9_9PSEU</name>
<dbReference type="InterPro" id="IPR002502">
    <property type="entry name" value="Amidase_domain"/>
</dbReference>
<dbReference type="InterPro" id="IPR006311">
    <property type="entry name" value="TAT_signal"/>
</dbReference>
<evidence type="ECO:0000256" key="1">
    <source>
        <dbReference type="ARBA" id="ARBA00007553"/>
    </source>
</evidence>
<dbReference type="Pfam" id="PF01510">
    <property type="entry name" value="Amidase_2"/>
    <property type="match status" value="1"/>
</dbReference>
<proteinExistence type="inferred from homology"/>
<sequence>MWTAECAGVAHCVGMTTRRAVLGGIVAAAGGLVTGGAAASAGAADAGTGAAGAASAGAGTAGAGAGAARGKARSARNAGALTPPGRSDLTITARKRAEWGANEAVRVKPDGSEAWALRFSPVQGLVVHHSALPVEADRNATVRGIHELHAVRRQWADIGYHLVIDPEGVVYEGRYSGRDAVPIFDAHPVQGRKPLVVTGGHVSGHNMGNIGICLLGDMTAVQPGAGARSSLVRTLAGLSVLCGLDPAADFEYVNPDNGARVTKPMISRHRDWVGTACPGEAFAAQFDTVRAEVVRLVKGQRAR</sequence>
<reference evidence="4" key="1">
    <citation type="journal article" date="2019" name="Int. J. Syst. Evol. Microbiol.">
        <title>The Global Catalogue of Microorganisms (GCM) 10K type strain sequencing project: providing services to taxonomists for standard genome sequencing and annotation.</title>
        <authorList>
            <consortium name="The Broad Institute Genomics Platform"/>
            <consortium name="The Broad Institute Genome Sequencing Center for Infectious Disease"/>
            <person name="Wu L."/>
            <person name="Ma J."/>
        </authorList>
    </citation>
    <scope>NUCLEOTIDE SEQUENCE [LARGE SCALE GENOMIC DNA]</scope>
    <source>
        <strain evidence="4">JCM 17342</strain>
    </source>
</reference>
<dbReference type="CDD" id="cd06583">
    <property type="entry name" value="PGRP"/>
    <property type="match status" value="1"/>
</dbReference>
<keyword evidence="4" id="KW-1185">Reference proteome</keyword>
<comment type="similarity">
    <text evidence="1">Belongs to the N-acetylmuramoyl-L-alanine amidase 2 family.</text>
</comment>
<dbReference type="PANTHER" id="PTHR11022">
    <property type="entry name" value="PEPTIDOGLYCAN RECOGNITION PROTEIN"/>
    <property type="match status" value="1"/>
</dbReference>
<comment type="caution">
    <text evidence="3">The sequence shown here is derived from an EMBL/GenBank/DDBJ whole genome shotgun (WGS) entry which is preliminary data.</text>
</comment>
<dbReference type="EMBL" id="BAABAL010000028">
    <property type="protein sequence ID" value="GAA4037209.1"/>
    <property type="molecule type" value="Genomic_DNA"/>
</dbReference>
<gene>
    <name evidence="3" type="ORF">GCM10022247_73800</name>
</gene>
<evidence type="ECO:0000259" key="2">
    <source>
        <dbReference type="SMART" id="SM00701"/>
    </source>
</evidence>
<dbReference type="InterPro" id="IPR036505">
    <property type="entry name" value="Amidase/PGRP_sf"/>
</dbReference>
<dbReference type="Proteomes" id="UP001501747">
    <property type="component" value="Unassembled WGS sequence"/>
</dbReference>
<protein>
    <recommendedName>
        <fullName evidence="2">Peptidoglycan recognition protein family domain-containing protein</fullName>
    </recommendedName>
</protein>
<dbReference type="PROSITE" id="PS51318">
    <property type="entry name" value="TAT"/>
    <property type="match status" value="1"/>
</dbReference>
<feature type="domain" description="Peptidoglycan recognition protein family" evidence="2">
    <location>
        <begin position="91"/>
        <end position="258"/>
    </location>
</feature>
<dbReference type="InterPro" id="IPR015510">
    <property type="entry name" value="PGRP"/>
</dbReference>
<dbReference type="PANTHER" id="PTHR11022:SF41">
    <property type="entry name" value="PEPTIDOGLYCAN-RECOGNITION PROTEIN LC-RELATED"/>
    <property type="match status" value="1"/>
</dbReference>
<evidence type="ECO:0000313" key="3">
    <source>
        <dbReference type="EMBL" id="GAA4037209.1"/>
    </source>
</evidence>
<dbReference type="SUPFAM" id="SSF55846">
    <property type="entry name" value="N-acetylmuramoyl-L-alanine amidase-like"/>
    <property type="match status" value="1"/>
</dbReference>
<organism evidence="3 4">
    <name type="scientific">Allokutzneria multivorans</name>
    <dbReference type="NCBI Taxonomy" id="1142134"/>
    <lineage>
        <taxon>Bacteria</taxon>
        <taxon>Bacillati</taxon>
        <taxon>Actinomycetota</taxon>
        <taxon>Actinomycetes</taxon>
        <taxon>Pseudonocardiales</taxon>
        <taxon>Pseudonocardiaceae</taxon>
        <taxon>Allokutzneria</taxon>
    </lineage>
</organism>
<accession>A0ABP7U7B9</accession>